<dbReference type="RefSeq" id="WP_097057080.1">
    <property type="nucleotide sequence ID" value="NZ_OCMF01000004.1"/>
</dbReference>
<proteinExistence type="predicted"/>
<evidence type="ECO:0000313" key="6">
    <source>
        <dbReference type="Proteomes" id="UP000219193"/>
    </source>
</evidence>
<dbReference type="PANTHER" id="PTHR12526:SF629">
    <property type="entry name" value="TEICHURONIC ACID BIOSYNTHESIS GLYCOSYLTRANSFERASE TUAH-RELATED"/>
    <property type="match status" value="1"/>
</dbReference>
<gene>
    <name evidence="5" type="ORF">SAMN06296241_2892</name>
</gene>
<dbReference type="InterPro" id="IPR001296">
    <property type="entry name" value="Glyco_trans_1"/>
</dbReference>
<name>A0A285X7J2_9FLAO</name>
<keyword evidence="2 5" id="KW-0808">Transferase</keyword>
<organism evidence="5 6">
    <name type="scientific">Salinimicrobium sediminis</name>
    <dbReference type="NCBI Taxonomy" id="1343891"/>
    <lineage>
        <taxon>Bacteria</taxon>
        <taxon>Pseudomonadati</taxon>
        <taxon>Bacteroidota</taxon>
        <taxon>Flavobacteriia</taxon>
        <taxon>Flavobacteriales</taxon>
        <taxon>Flavobacteriaceae</taxon>
        <taxon>Salinimicrobium</taxon>
    </lineage>
</organism>
<keyword evidence="1" id="KW-0328">Glycosyltransferase</keyword>
<keyword evidence="6" id="KW-1185">Reference proteome</keyword>
<sequence>MKILHLSAAEKWGGGENHLENLCHELKNEISNTVFCVAEGMLHERLKKNGTRIIPAPLANKMDPRFVLKLARTCKKEKFDLLHIHDSTALTLAVMADHFGELPPFIFSKKTSFPIRPRRQTLFKYNYPKVKKILCVSEATRRISSENLIGQERLEVIYHGTRLDNKRQKSPFWIRDKYEIPEGAKLVGNIGNHIEAKDLETFIRTAHHLVNLKQQKDLYFIQIGSFSRRTEALLAMVEEFQLQKHVIFTDYIPEASALIPQFDVMLLTSENEGIPQVIYESFYYNVPVISTEVGGIAEVIEDEVNGFLCKPYDHTGIGEKLLFLIANPQVIPTFAKISREKLLQHFTSDIMAQKTLKEYKTAINGRLYRGTE</sequence>
<evidence type="ECO:0000259" key="3">
    <source>
        <dbReference type="Pfam" id="PF00534"/>
    </source>
</evidence>
<dbReference type="CDD" id="cd03801">
    <property type="entry name" value="GT4_PimA-like"/>
    <property type="match status" value="1"/>
</dbReference>
<reference evidence="6" key="1">
    <citation type="submission" date="2017-09" db="EMBL/GenBank/DDBJ databases">
        <authorList>
            <person name="Varghese N."/>
            <person name="Submissions S."/>
        </authorList>
    </citation>
    <scope>NUCLEOTIDE SEQUENCE [LARGE SCALE GENOMIC DNA]</scope>
    <source>
        <strain evidence="6">CGMCC 1.12641</strain>
    </source>
</reference>
<dbReference type="Pfam" id="PF00534">
    <property type="entry name" value="Glycos_transf_1"/>
    <property type="match status" value="1"/>
</dbReference>
<feature type="domain" description="Glycosyl transferase family 1" evidence="3">
    <location>
        <begin position="174"/>
        <end position="329"/>
    </location>
</feature>
<dbReference type="Proteomes" id="UP000219193">
    <property type="component" value="Unassembled WGS sequence"/>
</dbReference>
<protein>
    <submittedName>
        <fullName evidence="5">Glycosyltransferase involved in cell wall bisynthesis</fullName>
    </submittedName>
</protein>
<evidence type="ECO:0000313" key="5">
    <source>
        <dbReference type="EMBL" id="SOC81317.1"/>
    </source>
</evidence>
<evidence type="ECO:0000256" key="2">
    <source>
        <dbReference type="ARBA" id="ARBA00022679"/>
    </source>
</evidence>
<feature type="domain" description="Glycosyltransferase subfamily 4-like N-terminal" evidence="4">
    <location>
        <begin position="12"/>
        <end position="164"/>
    </location>
</feature>
<dbReference type="Pfam" id="PF13439">
    <property type="entry name" value="Glyco_transf_4"/>
    <property type="match status" value="1"/>
</dbReference>
<dbReference type="InterPro" id="IPR028098">
    <property type="entry name" value="Glyco_trans_4-like_N"/>
</dbReference>
<dbReference type="PANTHER" id="PTHR12526">
    <property type="entry name" value="GLYCOSYLTRANSFERASE"/>
    <property type="match status" value="1"/>
</dbReference>
<dbReference type="Gene3D" id="3.40.50.2000">
    <property type="entry name" value="Glycogen Phosphorylase B"/>
    <property type="match status" value="2"/>
</dbReference>
<accession>A0A285X7J2</accession>
<dbReference type="OrthoDB" id="1522162at2"/>
<evidence type="ECO:0000259" key="4">
    <source>
        <dbReference type="Pfam" id="PF13439"/>
    </source>
</evidence>
<dbReference type="GO" id="GO:0016757">
    <property type="term" value="F:glycosyltransferase activity"/>
    <property type="evidence" value="ECO:0007669"/>
    <property type="project" value="UniProtKB-KW"/>
</dbReference>
<evidence type="ECO:0000256" key="1">
    <source>
        <dbReference type="ARBA" id="ARBA00022676"/>
    </source>
</evidence>
<dbReference type="AlphaFoldDB" id="A0A285X7J2"/>
<dbReference type="EMBL" id="OCMF01000004">
    <property type="protein sequence ID" value="SOC81317.1"/>
    <property type="molecule type" value="Genomic_DNA"/>
</dbReference>
<dbReference type="SUPFAM" id="SSF53756">
    <property type="entry name" value="UDP-Glycosyltransferase/glycogen phosphorylase"/>
    <property type="match status" value="1"/>
</dbReference>